<evidence type="ECO:0000313" key="1">
    <source>
        <dbReference type="EMBL" id="OAA63952.1"/>
    </source>
</evidence>
<dbReference type="Proteomes" id="UP000076744">
    <property type="component" value="Unassembled WGS sequence"/>
</dbReference>
<dbReference type="OrthoDB" id="4924482at2759"/>
<organism evidence="1 2">
    <name type="scientific">Cordyceps fumosorosea (strain ARSEF 2679)</name>
    <name type="common">Isaria fumosorosea</name>
    <dbReference type="NCBI Taxonomy" id="1081104"/>
    <lineage>
        <taxon>Eukaryota</taxon>
        <taxon>Fungi</taxon>
        <taxon>Dikarya</taxon>
        <taxon>Ascomycota</taxon>
        <taxon>Pezizomycotina</taxon>
        <taxon>Sordariomycetes</taxon>
        <taxon>Hypocreomycetidae</taxon>
        <taxon>Hypocreales</taxon>
        <taxon>Cordycipitaceae</taxon>
        <taxon>Cordyceps</taxon>
    </lineage>
</organism>
<protein>
    <submittedName>
        <fullName evidence="1">Uncharacterized protein</fullName>
    </submittedName>
</protein>
<accession>A0A162J5C1</accession>
<dbReference type="EMBL" id="AZHB01000010">
    <property type="protein sequence ID" value="OAA63952.1"/>
    <property type="molecule type" value="Genomic_DNA"/>
</dbReference>
<sequence>MDWFLDAKGLSSPRVDPLSSTQLLGQLVIGELPADVTPEAVHALFETVPLPVKKTHPQQSCVTWVLDAVERLQERGWARLFDVEKTKEDALAYADNRNWPSTEPEIKHYGLSADEAQTTVV</sequence>
<gene>
    <name evidence="1" type="ORF">ISF_04661</name>
</gene>
<comment type="caution">
    <text evidence="1">The sequence shown here is derived from an EMBL/GenBank/DDBJ whole genome shotgun (WGS) entry which is preliminary data.</text>
</comment>
<name>A0A162J5C1_CORFA</name>
<dbReference type="STRING" id="1081104.A0A162J5C1"/>
<dbReference type="GeneID" id="30020953"/>
<evidence type="ECO:0000313" key="2">
    <source>
        <dbReference type="Proteomes" id="UP000076744"/>
    </source>
</evidence>
<dbReference type="AlphaFoldDB" id="A0A162J5C1"/>
<keyword evidence="2" id="KW-1185">Reference proteome</keyword>
<reference evidence="1 2" key="1">
    <citation type="journal article" date="2016" name="Genome Biol. Evol.">
        <title>Divergent and convergent evolution of fungal pathogenicity.</title>
        <authorList>
            <person name="Shang Y."/>
            <person name="Xiao G."/>
            <person name="Zheng P."/>
            <person name="Cen K."/>
            <person name="Zhan S."/>
            <person name="Wang C."/>
        </authorList>
    </citation>
    <scope>NUCLEOTIDE SEQUENCE [LARGE SCALE GENOMIC DNA]</scope>
    <source>
        <strain evidence="1 2">ARSEF 2679</strain>
    </source>
</reference>
<proteinExistence type="predicted"/>
<dbReference type="RefSeq" id="XP_018704601.1">
    <property type="nucleotide sequence ID" value="XM_018848267.1"/>
</dbReference>